<name>A0AA36MBZ8_CYLNA</name>
<dbReference type="InterPro" id="IPR013099">
    <property type="entry name" value="K_chnl_dom"/>
</dbReference>
<evidence type="ECO:0000256" key="7">
    <source>
        <dbReference type="ARBA" id="ARBA00023303"/>
    </source>
</evidence>
<dbReference type="PRINTS" id="PR01333">
    <property type="entry name" value="2POREKCHANEL"/>
</dbReference>
<comment type="similarity">
    <text evidence="8">Belongs to the two pore domain potassium channel (TC 1.A.1.8) family.</text>
</comment>
<keyword evidence="2 8" id="KW-0813">Transport</keyword>
<dbReference type="SUPFAM" id="SSF81324">
    <property type="entry name" value="Voltage-gated potassium channels"/>
    <property type="match status" value="2"/>
</dbReference>
<sequence length="519" mass="57631">MLTVQKLRIKLFSEASTVGVHFALMLGVTVYTVFGALVMQWLESPKTVSAQTVKRDTAGKESDVFMRVYLGTEIAEMDPGVHECIKRVLGQIVDRTKCADYELEHLSINGIDDCYQNAKFNPASLNALSLKKAQKKGLTIEEEIAAELEKWSFGNALIFAFTVITTIGYGHVAPVTFYGRLFCIIYGLAGVPLALLTIADLGMFLTIVLKKVTASVYFCVHYSIKCLRRIRPSRSGGRVSVLSTARDLKVVDGEAEGEPEDAIEPRKTGEAVALAVTFSLYLILGALILAAYEPEMDFYKAFYFNFVTLTTIGLGDFVPKSFDYLYATLGYIGIGLALTTMAIDLAADLLRKLHYVGRKMDDMSNVVVWFGGKKMTMKNLVKNLGDQFNIPEGDMANFNLEQFVEAAMKVEAGEIKTLRKTVPLTTCDDGILSYSKLRKANESDIRYVDENFSKNRDPTQALNEDNTARTMETLTMECPPASHIPHLDLLDFPLNTDSSLPTSFDEDYMKTGRKTVAFE</sequence>
<evidence type="ECO:0000313" key="11">
    <source>
        <dbReference type="EMBL" id="CAJ0604012.1"/>
    </source>
</evidence>
<feature type="domain" description="Potassium channel" evidence="10">
    <location>
        <begin position="277"/>
        <end position="351"/>
    </location>
</feature>
<evidence type="ECO:0000313" key="12">
    <source>
        <dbReference type="Proteomes" id="UP001176961"/>
    </source>
</evidence>
<evidence type="ECO:0000256" key="4">
    <source>
        <dbReference type="ARBA" id="ARBA00022989"/>
    </source>
</evidence>
<keyword evidence="5 8" id="KW-0406">Ion transport</keyword>
<dbReference type="AlphaFoldDB" id="A0AA36MBZ8"/>
<dbReference type="GO" id="GO:0015271">
    <property type="term" value="F:outward rectifier potassium channel activity"/>
    <property type="evidence" value="ECO:0007669"/>
    <property type="project" value="TreeGrafter"/>
</dbReference>
<evidence type="ECO:0000256" key="5">
    <source>
        <dbReference type="ARBA" id="ARBA00023065"/>
    </source>
</evidence>
<proteinExistence type="inferred from homology"/>
<feature type="transmembrane region" description="Helical" evidence="9">
    <location>
        <begin position="324"/>
        <end position="350"/>
    </location>
</feature>
<feature type="transmembrane region" description="Helical" evidence="9">
    <location>
        <begin position="151"/>
        <end position="170"/>
    </location>
</feature>
<dbReference type="GO" id="GO:0030322">
    <property type="term" value="P:stabilization of membrane potential"/>
    <property type="evidence" value="ECO:0007669"/>
    <property type="project" value="TreeGrafter"/>
</dbReference>
<evidence type="ECO:0000256" key="1">
    <source>
        <dbReference type="ARBA" id="ARBA00004141"/>
    </source>
</evidence>
<reference evidence="11" key="1">
    <citation type="submission" date="2023-07" db="EMBL/GenBank/DDBJ databases">
        <authorList>
            <consortium name="CYATHOMIX"/>
        </authorList>
    </citation>
    <scope>NUCLEOTIDE SEQUENCE</scope>
    <source>
        <strain evidence="11">N/A</strain>
    </source>
</reference>
<feature type="transmembrane region" description="Helical" evidence="9">
    <location>
        <begin position="271"/>
        <end position="292"/>
    </location>
</feature>
<keyword evidence="12" id="KW-1185">Reference proteome</keyword>
<organism evidence="11 12">
    <name type="scientific">Cylicocyclus nassatus</name>
    <name type="common">Nematode worm</name>
    <dbReference type="NCBI Taxonomy" id="53992"/>
    <lineage>
        <taxon>Eukaryota</taxon>
        <taxon>Metazoa</taxon>
        <taxon>Ecdysozoa</taxon>
        <taxon>Nematoda</taxon>
        <taxon>Chromadorea</taxon>
        <taxon>Rhabditida</taxon>
        <taxon>Rhabditina</taxon>
        <taxon>Rhabditomorpha</taxon>
        <taxon>Strongyloidea</taxon>
        <taxon>Strongylidae</taxon>
        <taxon>Cylicocyclus</taxon>
    </lineage>
</organism>
<dbReference type="GO" id="GO:0005886">
    <property type="term" value="C:plasma membrane"/>
    <property type="evidence" value="ECO:0007669"/>
    <property type="project" value="TreeGrafter"/>
</dbReference>
<evidence type="ECO:0000256" key="9">
    <source>
        <dbReference type="SAM" id="Phobius"/>
    </source>
</evidence>
<dbReference type="PANTHER" id="PTHR11003">
    <property type="entry name" value="POTASSIUM CHANNEL, SUBFAMILY K"/>
    <property type="match status" value="1"/>
</dbReference>
<dbReference type="PANTHER" id="PTHR11003:SF273">
    <property type="entry name" value="TWIK FAMILY OF POTASSIUM CHANNELS PROTEIN 9"/>
    <property type="match status" value="1"/>
</dbReference>
<evidence type="ECO:0000256" key="6">
    <source>
        <dbReference type="ARBA" id="ARBA00023136"/>
    </source>
</evidence>
<keyword evidence="4 9" id="KW-1133">Transmembrane helix</keyword>
<comment type="subcellular location">
    <subcellularLocation>
        <location evidence="1">Membrane</location>
        <topology evidence="1">Multi-pass membrane protein</topology>
    </subcellularLocation>
</comment>
<comment type="caution">
    <text evidence="11">The sequence shown here is derived from an EMBL/GenBank/DDBJ whole genome shotgun (WGS) entry which is preliminary data.</text>
</comment>
<feature type="transmembrane region" description="Helical" evidence="9">
    <location>
        <begin position="177"/>
        <end position="198"/>
    </location>
</feature>
<evidence type="ECO:0000256" key="2">
    <source>
        <dbReference type="ARBA" id="ARBA00022448"/>
    </source>
</evidence>
<keyword evidence="3 8" id="KW-0812">Transmembrane</keyword>
<evidence type="ECO:0000256" key="3">
    <source>
        <dbReference type="ARBA" id="ARBA00022692"/>
    </source>
</evidence>
<accession>A0AA36MBZ8</accession>
<dbReference type="Gene3D" id="1.10.287.70">
    <property type="match status" value="1"/>
</dbReference>
<feature type="domain" description="Potassium channel" evidence="10">
    <location>
        <begin position="148"/>
        <end position="206"/>
    </location>
</feature>
<dbReference type="Proteomes" id="UP001176961">
    <property type="component" value="Unassembled WGS sequence"/>
</dbReference>
<keyword evidence="6 9" id="KW-0472">Membrane</keyword>
<gene>
    <name evidence="11" type="ORF">CYNAS_LOCUS15995</name>
</gene>
<keyword evidence="7 8" id="KW-0407">Ion channel</keyword>
<evidence type="ECO:0000256" key="8">
    <source>
        <dbReference type="RuleBase" id="RU003857"/>
    </source>
</evidence>
<protein>
    <recommendedName>
        <fullName evidence="10">Potassium channel domain-containing protein</fullName>
    </recommendedName>
</protein>
<dbReference type="Pfam" id="PF07885">
    <property type="entry name" value="Ion_trans_2"/>
    <property type="match status" value="2"/>
</dbReference>
<feature type="transmembrane region" description="Helical" evidence="9">
    <location>
        <begin position="20"/>
        <end position="42"/>
    </location>
</feature>
<dbReference type="InterPro" id="IPR003280">
    <property type="entry name" value="2pore_dom_K_chnl"/>
</dbReference>
<evidence type="ECO:0000259" key="10">
    <source>
        <dbReference type="Pfam" id="PF07885"/>
    </source>
</evidence>
<dbReference type="GO" id="GO:0022841">
    <property type="term" value="F:potassium ion leak channel activity"/>
    <property type="evidence" value="ECO:0007669"/>
    <property type="project" value="TreeGrafter"/>
</dbReference>
<dbReference type="EMBL" id="CATQJL010000305">
    <property type="protein sequence ID" value="CAJ0604012.1"/>
    <property type="molecule type" value="Genomic_DNA"/>
</dbReference>